<dbReference type="RefSeq" id="WP_251800439.1">
    <property type="nucleotide sequence ID" value="NZ_JAMQOL010000034.1"/>
</dbReference>
<keyword evidence="5" id="KW-0175">Coiled coil</keyword>
<dbReference type="PANTHER" id="PTHR47359:SF3">
    <property type="entry name" value="NLP_P60 DOMAIN-CONTAINING PROTEIN-RELATED"/>
    <property type="match status" value="1"/>
</dbReference>
<dbReference type="Gene3D" id="6.10.250.3150">
    <property type="match status" value="1"/>
</dbReference>
<evidence type="ECO:0000256" key="2">
    <source>
        <dbReference type="ARBA" id="ARBA00022670"/>
    </source>
</evidence>
<evidence type="ECO:0000256" key="5">
    <source>
        <dbReference type="SAM" id="Coils"/>
    </source>
</evidence>
<dbReference type="Pfam" id="PF00877">
    <property type="entry name" value="NLPC_P60"/>
    <property type="match status" value="1"/>
</dbReference>
<feature type="chain" id="PRO_5045802635" evidence="6">
    <location>
        <begin position="31"/>
        <end position="321"/>
    </location>
</feature>
<evidence type="ECO:0000313" key="9">
    <source>
        <dbReference type="Proteomes" id="UP001523216"/>
    </source>
</evidence>
<name>A0ABT0Y5C6_9ACTN</name>
<proteinExistence type="inferred from homology"/>
<dbReference type="PANTHER" id="PTHR47359">
    <property type="entry name" value="PEPTIDOGLYCAN DL-ENDOPEPTIDASE CWLO"/>
    <property type="match status" value="1"/>
</dbReference>
<dbReference type="SUPFAM" id="SSF54001">
    <property type="entry name" value="Cysteine proteinases"/>
    <property type="match status" value="1"/>
</dbReference>
<dbReference type="Gene3D" id="3.90.1720.10">
    <property type="entry name" value="endopeptidase domain like (from Nostoc punctiforme)"/>
    <property type="match status" value="1"/>
</dbReference>
<dbReference type="Proteomes" id="UP001523216">
    <property type="component" value="Unassembled WGS sequence"/>
</dbReference>
<evidence type="ECO:0000256" key="3">
    <source>
        <dbReference type="ARBA" id="ARBA00022801"/>
    </source>
</evidence>
<feature type="domain" description="NlpC/P60" evidence="7">
    <location>
        <begin position="207"/>
        <end position="321"/>
    </location>
</feature>
<evidence type="ECO:0000259" key="7">
    <source>
        <dbReference type="PROSITE" id="PS51935"/>
    </source>
</evidence>
<dbReference type="EMBL" id="JAMQOL010000034">
    <property type="protein sequence ID" value="MCM4080657.1"/>
    <property type="molecule type" value="Genomic_DNA"/>
</dbReference>
<comment type="caution">
    <text evidence="8">The sequence shown here is derived from an EMBL/GenBank/DDBJ whole genome shotgun (WGS) entry which is preliminary data.</text>
</comment>
<keyword evidence="6" id="KW-0732">Signal</keyword>
<accession>A0ABT0Y5C6</accession>
<gene>
    <name evidence="8" type="ORF">LXN57_24060</name>
</gene>
<dbReference type="InterPro" id="IPR051794">
    <property type="entry name" value="PG_Endopeptidase_C40"/>
</dbReference>
<dbReference type="InterPro" id="IPR038765">
    <property type="entry name" value="Papain-like_cys_pep_sf"/>
</dbReference>
<protein>
    <submittedName>
        <fullName evidence="8">NlpC/P60 family protein</fullName>
    </submittedName>
</protein>
<comment type="similarity">
    <text evidence="1">Belongs to the peptidase C40 family.</text>
</comment>
<evidence type="ECO:0000313" key="8">
    <source>
        <dbReference type="EMBL" id="MCM4080657.1"/>
    </source>
</evidence>
<organism evidence="8 9">
    <name type="scientific">Paractinoplanes hotanensis</name>
    <dbReference type="NCBI Taxonomy" id="2906497"/>
    <lineage>
        <taxon>Bacteria</taxon>
        <taxon>Bacillati</taxon>
        <taxon>Actinomycetota</taxon>
        <taxon>Actinomycetes</taxon>
        <taxon>Micromonosporales</taxon>
        <taxon>Micromonosporaceae</taxon>
        <taxon>Paractinoplanes</taxon>
    </lineage>
</organism>
<evidence type="ECO:0000256" key="4">
    <source>
        <dbReference type="ARBA" id="ARBA00022807"/>
    </source>
</evidence>
<reference evidence="8 9" key="1">
    <citation type="submission" date="2022-06" db="EMBL/GenBank/DDBJ databases">
        <title>Actinoplanes abujensis sp. nov., isolated from Nigerian arid soil.</title>
        <authorList>
            <person name="Ding P."/>
        </authorList>
    </citation>
    <scope>NUCLEOTIDE SEQUENCE [LARGE SCALE GENOMIC DNA]</scope>
    <source>
        <strain evidence="9">TRM88002</strain>
    </source>
</reference>
<feature type="coiled-coil region" evidence="5">
    <location>
        <begin position="34"/>
        <end position="68"/>
    </location>
</feature>
<feature type="signal peptide" evidence="6">
    <location>
        <begin position="1"/>
        <end position="30"/>
    </location>
</feature>
<evidence type="ECO:0000256" key="1">
    <source>
        <dbReference type="ARBA" id="ARBA00007074"/>
    </source>
</evidence>
<evidence type="ECO:0000256" key="6">
    <source>
        <dbReference type="SAM" id="SignalP"/>
    </source>
</evidence>
<keyword evidence="2" id="KW-0645">Protease</keyword>
<sequence>MPHPRTRLRVLVVAALAVAITGSLGTAAHAAPSASELKKQIETASNKLEDITEKYNQMRINLKKTQADQVKLQASLKPAQAKLKAASAQVGNLATTSYKQGRVGPMSALLTGGGQDSMMDRMAYLDLITKSNQRDIDTFTAATQGFAEKQAALKATQVKQTAQVNALNAQKGSIQKDLKKLFAMREAAFGQGQEKGSKYTGPIPQISGKAGAAVTFAYNQLGKPYLFGADGPGSYDCSGLTSAAWRAAGKSLSHQTKAQWNEVTHISKGDLQPGDLVFYRSLGHVALYVGGGQIIDAPHSGTVVKKRGMNIMTPYGYGRVN</sequence>
<keyword evidence="9" id="KW-1185">Reference proteome</keyword>
<keyword evidence="3" id="KW-0378">Hydrolase</keyword>
<keyword evidence="4" id="KW-0788">Thiol protease</keyword>
<dbReference type="InterPro" id="IPR000064">
    <property type="entry name" value="NLP_P60_dom"/>
</dbReference>
<dbReference type="PROSITE" id="PS51935">
    <property type="entry name" value="NLPC_P60"/>
    <property type="match status" value="1"/>
</dbReference>